<dbReference type="KEGG" id="cfer:D4Z93_08120"/>
<dbReference type="SUPFAM" id="SSF46689">
    <property type="entry name" value="Homeodomain-like"/>
    <property type="match status" value="1"/>
</dbReference>
<dbReference type="Proteomes" id="UP000266301">
    <property type="component" value="Chromosome"/>
</dbReference>
<dbReference type="EMBL" id="CP032416">
    <property type="protein sequence ID" value="AYD40492.1"/>
    <property type="molecule type" value="Genomic_DNA"/>
</dbReference>
<dbReference type="AlphaFoldDB" id="A0A386H459"/>
<evidence type="ECO:0000313" key="2">
    <source>
        <dbReference type="Proteomes" id="UP000266301"/>
    </source>
</evidence>
<dbReference type="InterPro" id="IPR009057">
    <property type="entry name" value="Homeodomain-like_sf"/>
</dbReference>
<proteinExistence type="predicted"/>
<reference evidence="1 2" key="1">
    <citation type="journal article" date="2019" name="Int. J. Syst. Evol. Microbiol.">
        <title>Clostridium fermenticellae sp. nov., isolated from the mud in a fermentation cellar for the production of the Chinese liquor, baijiu.</title>
        <authorList>
            <person name="Xu P.X."/>
            <person name="Chai L.J."/>
            <person name="Qiu T."/>
            <person name="Zhang X.J."/>
            <person name="Lu Z.M."/>
            <person name="Xiao C."/>
            <person name="Wang S.T."/>
            <person name="Shen C.H."/>
            <person name="Shi J.S."/>
            <person name="Xu Z.H."/>
        </authorList>
    </citation>
    <scope>NUCLEOTIDE SEQUENCE [LARGE SCALE GENOMIC DNA]</scope>
    <source>
        <strain evidence="1 2">JN500901</strain>
    </source>
</reference>
<protein>
    <submittedName>
        <fullName evidence="1">Uncharacterized protein</fullName>
    </submittedName>
</protein>
<accession>A0A386H459</accession>
<organism evidence="1 2">
    <name type="scientific">Clostridium fermenticellae</name>
    <dbReference type="NCBI Taxonomy" id="2068654"/>
    <lineage>
        <taxon>Bacteria</taxon>
        <taxon>Bacillati</taxon>
        <taxon>Bacillota</taxon>
        <taxon>Clostridia</taxon>
        <taxon>Eubacteriales</taxon>
        <taxon>Clostridiaceae</taxon>
        <taxon>Clostridium</taxon>
    </lineage>
</organism>
<evidence type="ECO:0000313" key="1">
    <source>
        <dbReference type="EMBL" id="AYD40492.1"/>
    </source>
</evidence>
<sequence>MYDLNEIIDRYKAEIVRRAKKVYKSSYEVAKYLNISQSTVHRLISRYCK</sequence>
<gene>
    <name evidence="1" type="ORF">D4Z93_08120</name>
</gene>
<keyword evidence="2" id="KW-1185">Reference proteome</keyword>
<name>A0A386H459_9CLOT</name>
<dbReference type="Gene3D" id="1.10.10.60">
    <property type="entry name" value="Homeodomain-like"/>
    <property type="match status" value="1"/>
</dbReference>
<dbReference type="Pfam" id="PF13384">
    <property type="entry name" value="HTH_23"/>
    <property type="match status" value="1"/>
</dbReference>